<accession>A0ABS8W4U6</accession>
<dbReference type="Gene3D" id="2.40.50.180">
    <property type="entry name" value="CheA-289, Domain 4"/>
    <property type="match status" value="1"/>
</dbReference>
<keyword evidence="3" id="KW-1185">Reference proteome</keyword>
<dbReference type="InterPro" id="IPR039315">
    <property type="entry name" value="CheW"/>
</dbReference>
<proteinExistence type="predicted"/>
<name>A0ABS8W4U6_9GAMM</name>
<dbReference type="RefSeq" id="WP_233051574.1">
    <property type="nucleotide sequence ID" value="NZ_JAIMJA010000003.1"/>
</dbReference>
<protein>
    <submittedName>
        <fullName evidence="2">Chemotaxis protein CheW</fullName>
    </submittedName>
</protein>
<dbReference type="Gene3D" id="2.30.30.40">
    <property type="entry name" value="SH3 Domains"/>
    <property type="match status" value="1"/>
</dbReference>
<evidence type="ECO:0000259" key="1">
    <source>
        <dbReference type="PROSITE" id="PS50851"/>
    </source>
</evidence>
<gene>
    <name evidence="2" type="ORF">K6Y31_04090</name>
</gene>
<dbReference type="PROSITE" id="PS50851">
    <property type="entry name" value="CHEW"/>
    <property type="match status" value="1"/>
</dbReference>
<dbReference type="SUPFAM" id="SSF50341">
    <property type="entry name" value="CheW-like"/>
    <property type="match status" value="1"/>
</dbReference>
<dbReference type="PANTHER" id="PTHR22617">
    <property type="entry name" value="CHEMOTAXIS SENSOR HISTIDINE KINASE-RELATED"/>
    <property type="match status" value="1"/>
</dbReference>
<dbReference type="SMART" id="SM00260">
    <property type="entry name" value="CheW"/>
    <property type="match status" value="1"/>
</dbReference>
<feature type="domain" description="CheW-like" evidence="1">
    <location>
        <begin position="24"/>
        <end position="168"/>
    </location>
</feature>
<dbReference type="PANTHER" id="PTHR22617:SF41">
    <property type="entry name" value="CHEMOTAXIS SIGNAL TRANSDUCTION SYSTEM ADAPTOR PROTEIN CHEW"/>
    <property type="match status" value="1"/>
</dbReference>
<dbReference type="InterPro" id="IPR002545">
    <property type="entry name" value="CheW-lke_dom"/>
</dbReference>
<evidence type="ECO:0000313" key="3">
    <source>
        <dbReference type="Proteomes" id="UP001201273"/>
    </source>
</evidence>
<dbReference type="EMBL" id="JAIMJA010000003">
    <property type="protein sequence ID" value="MCE2593994.1"/>
    <property type="molecule type" value="Genomic_DNA"/>
</dbReference>
<organism evidence="2 3">
    <name type="scientific">Motilimonas cestriensis</name>
    <dbReference type="NCBI Taxonomy" id="2742685"/>
    <lineage>
        <taxon>Bacteria</taxon>
        <taxon>Pseudomonadati</taxon>
        <taxon>Pseudomonadota</taxon>
        <taxon>Gammaproteobacteria</taxon>
        <taxon>Alteromonadales</taxon>
        <taxon>Alteromonadales genera incertae sedis</taxon>
        <taxon>Motilimonas</taxon>
    </lineage>
</organism>
<sequence>MNDLAIAENNNDPYGLGGVVMDDAYQFLTFSVLGKLMAIGILDVKEIIEVSSMTRVPMTQNSIRGVINLRGNVVPVVDLGARLGSHVIKLTKKSCIVLVSLAFHGETQTMGILVEQVNEILSIPEQNRQKPPDFGTDIDSKFISQIGRYEDDFIILLNKEKVLCVEELSDQIVAAQSSLCVYK</sequence>
<evidence type="ECO:0000313" key="2">
    <source>
        <dbReference type="EMBL" id="MCE2593994.1"/>
    </source>
</evidence>
<reference evidence="2 3" key="1">
    <citation type="journal article" date="2022" name="Environ. Microbiol. Rep.">
        <title>Eco-phylogenetic analyses reveal divergent evolution of vitamin B12 metabolism in the marine bacterial family 'Psychromonadaceae'.</title>
        <authorList>
            <person name="Jin X."/>
            <person name="Yang Y."/>
            <person name="Cao H."/>
            <person name="Gao B."/>
            <person name="Zhao Z."/>
        </authorList>
    </citation>
    <scope>NUCLEOTIDE SEQUENCE [LARGE SCALE GENOMIC DNA]</scope>
    <source>
        <strain evidence="2 3">MKS20</strain>
    </source>
</reference>
<dbReference type="Proteomes" id="UP001201273">
    <property type="component" value="Unassembled WGS sequence"/>
</dbReference>
<dbReference type="InterPro" id="IPR036061">
    <property type="entry name" value="CheW-like_dom_sf"/>
</dbReference>
<comment type="caution">
    <text evidence="2">The sequence shown here is derived from an EMBL/GenBank/DDBJ whole genome shotgun (WGS) entry which is preliminary data.</text>
</comment>
<dbReference type="Pfam" id="PF01584">
    <property type="entry name" value="CheW"/>
    <property type="match status" value="1"/>
</dbReference>